<name>A0A7K1SVG7_9SPHI</name>
<dbReference type="PIRSF" id="PIRSF039032">
    <property type="entry name" value="HigB-2"/>
    <property type="match status" value="1"/>
</dbReference>
<feature type="coiled-coil region" evidence="1">
    <location>
        <begin position="8"/>
        <end position="35"/>
    </location>
</feature>
<evidence type="ECO:0000313" key="2">
    <source>
        <dbReference type="EMBL" id="MVN21315.1"/>
    </source>
</evidence>
<keyword evidence="1" id="KW-0175">Coiled coil</keyword>
<proteinExistence type="predicted"/>
<protein>
    <recommendedName>
        <fullName evidence="4">Addiction module toxin RelE</fullName>
    </recommendedName>
</protein>
<reference evidence="2 3" key="1">
    <citation type="submission" date="2019-12" db="EMBL/GenBank/DDBJ databases">
        <title>Mucilaginibacter sp. HMF7410 genome sequencing and assembly.</title>
        <authorList>
            <person name="Kang H."/>
            <person name="Cha I."/>
            <person name="Kim H."/>
            <person name="Joh K."/>
        </authorList>
    </citation>
    <scope>NUCLEOTIDE SEQUENCE [LARGE SCALE GENOMIC DNA]</scope>
    <source>
        <strain evidence="2 3">HMF7410</strain>
    </source>
</reference>
<dbReference type="InterPro" id="IPR035093">
    <property type="entry name" value="RelE/ParE_toxin_dom_sf"/>
</dbReference>
<gene>
    <name evidence="2" type="ORF">GO621_07175</name>
</gene>
<sequence>MSYSVITIKTFEKQVKRLTKKYFSLKNELLELVKNLKENPKQGTSIGDNCYKIRLSIFSKGKGKSGGARVIINVVITAEIVYLLNIYDKSEKENLTTKELQELLKEISM</sequence>
<evidence type="ECO:0008006" key="4">
    <source>
        <dbReference type="Google" id="ProtNLM"/>
    </source>
</evidence>
<dbReference type="AlphaFoldDB" id="A0A7K1SVG7"/>
<dbReference type="InterPro" id="IPR009387">
    <property type="entry name" value="HigB-2"/>
</dbReference>
<evidence type="ECO:0000256" key="1">
    <source>
        <dbReference type="SAM" id="Coils"/>
    </source>
</evidence>
<dbReference type="Pfam" id="PF06296">
    <property type="entry name" value="RelE"/>
    <property type="match status" value="1"/>
</dbReference>
<evidence type="ECO:0000313" key="3">
    <source>
        <dbReference type="Proteomes" id="UP000462014"/>
    </source>
</evidence>
<dbReference type="Proteomes" id="UP000462014">
    <property type="component" value="Unassembled WGS sequence"/>
</dbReference>
<accession>A0A7K1SVG7</accession>
<keyword evidence="3" id="KW-1185">Reference proteome</keyword>
<dbReference type="EMBL" id="WPIK01000005">
    <property type="protein sequence ID" value="MVN21315.1"/>
    <property type="molecule type" value="Genomic_DNA"/>
</dbReference>
<dbReference type="Gene3D" id="3.30.2310.20">
    <property type="entry name" value="RelE-like"/>
    <property type="match status" value="1"/>
</dbReference>
<organism evidence="2 3">
    <name type="scientific">Mucilaginibacter arboris</name>
    <dbReference type="NCBI Taxonomy" id="2682090"/>
    <lineage>
        <taxon>Bacteria</taxon>
        <taxon>Pseudomonadati</taxon>
        <taxon>Bacteroidota</taxon>
        <taxon>Sphingobacteriia</taxon>
        <taxon>Sphingobacteriales</taxon>
        <taxon>Sphingobacteriaceae</taxon>
        <taxon>Mucilaginibacter</taxon>
    </lineage>
</organism>
<comment type="caution">
    <text evidence="2">The sequence shown here is derived from an EMBL/GenBank/DDBJ whole genome shotgun (WGS) entry which is preliminary data.</text>
</comment>